<accession>A0AAV9ETF2</accession>
<dbReference type="Proteomes" id="UP001180020">
    <property type="component" value="Unassembled WGS sequence"/>
</dbReference>
<dbReference type="PANTHER" id="PTHR32332:SF20">
    <property type="entry name" value="2-NITROPROPANE DIOXYGENASE-LIKE PROTEIN"/>
    <property type="match status" value="1"/>
</dbReference>
<protein>
    <submittedName>
        <fullName evidence="1">Uncharacterized protein</fullName>
    </submittedName>
</protein>
<reference evidence="1" key="1">
    <citation type="journal article" date="2023" name="Nat. Commun.">
        <title>Diploid and tetraploid genomes of Acorus and the evolution of monocots.</title>
        <authorList>
            <person name="Ma L."/>
            <person name="Liu K.W."/>
            <person name="Li Z."/>
            <person name="Hsiao Y.Y."/>
            <person name="Qi Y."/>
            <person name="Fu T."/>
            <person name="Tang G.D."/>
            <person name="Zhang D."/>
            <person name="Sun W.H."/>
            <person name="Liu D.K."/>
            <person name="Li Y."/>
            <person name="Chen G.Z."/>
            <person name="Liu X.D."/>
            <person name="Liao X.Y."/>
            <person name="Jiang Y.T."/>
            <person name="Yu X."/>
            <person name="Hao Y."/>
            <person name="Huang J."/>
            <person name="Zhao X.W."/>
            <person name="Ke S."/>
            <person name="Chen Y.Y."/>
            <person name="Wu W.L."/>
            <person name="Hsu J.L."/>
            <person name="Lin Y.F."/>
            <person name="Huang M.D."/>
            <person name="Li C.Y."/>
            <person name="Huang L."/>
            <person name="Wang Z.W."/>
            <person name="Zhao X."/>
            <person name="Zhong W.Y."/>
            <person name="Peng D.H."/>
            <person name="Ahmad S."/>
            <person name="Lan S."/>
            <person name="Zhang J.S."/>
            <person name="Tsai W.C."/>
            <person name="Van de Peer Y."/>
            <person name="Liu Z.J."/>
        </authorList>
    </citation>
    <scope>NUCLEOTIDE SEQUENCE</scope>
    <source>
        <strain evidence="1">CP</strain>
    </source>
</reference>
<organism evidence="1 2">
    <name type="scientific">Acorus calamus</name>
    <name type="common">Sweet flag</name>
    <dbReference type="NCBI Taxonomy" id="4465"/>
    <lineage>
        <taxon>Eukaryota</taxon>
        <taxon>Viridiplantae</taxon>
        <taxon>Streptophyta</taxon>
        <taxon>Embryophyta</taxon>
        <taxon>Tracheophyta</taxon>
        <taxon>Spermatophyta</taxon>
        <taxon>Magnoliopsida</taxon>
        <taxon>Liliopsida</taxon>
        <taxon>Acoraceae</taxon>
        <taxon>Acorus</taxon>
    </lineage>
</organism>
<keyword evidence="2" id="KW-1185">Reference proteome</keyword>
<dbReference type="PANTHER" id="PTHR32332">
    <property type="entry name" value="2-NITROPROPANE DIOXYGENASE"/>
    <property type="match status" value="1"/>
</dbReference>
<dbReference type="EMBL" id="JAUJYO010000005">
    <property type="protein sequence ID" value="KAK1316592.1"/>
    <property type="molecule type" value="Genomic_DNA"/>
</dbReference>
<reference evidence="1" key="2">
    <citation type="submission" date="2023-06" db="EMBL/GenBank/DDBJ databases">
        <authorList>
            <person name="Ma L."/>
            <person name="Liu K.-W."/>
            <person name="Li Z."/>
            <person name="Hsiao Y.-Y."/>
            <person name="Qi Y."/>
            <person name="Fu T."/>
            <person name="Tang G."/>
            <person name="Zhang D."/>
            <person name="Sun W.-H."/>
            <person name="Liu D.-K."/>
            <person name="Li Y."/>
            <person name="Chen G.-Z."/>
            <person name="Liu X.-D."/>
            <person name="Liao X.-Y."/>
            <person name="Jiang Y.-T."/>
            <person name="Yu X."/>
            <person name="Hao Y."/>
            <person name="Huang J."/>
            <person name="Zhao X.-W."/>
            <person name="Ke S."/>
            <person name="Chen Y.-Y."/>
            <person name="Wu W.-L."/>
            <person name="Hsu J.-L."/>
            <person name="Lin Y.-F."/>
            <person name="Huang M.-D."/>
            <person name="Li C.-Y."/>
            <person name="Huang L."/>
            <person name="Wang Z.-W."/>
            <person name="Zhao X."/>
            <person name="Zhong W.-Y."/>
            <person name="Peng D.-H."/>
            <person name="Ahmad S."/>
            <person name="Lan S."/>
            <person name="Zhang J.-S."/>
            <person name="Tsai W.-C."/>
            <person name="Van De Peer Y."/>
            <person name="Liu Z.-J."/>
        </authorList>
    </citation>
    <scope>NUCLEOTIDE SEQUENCE</scope>
    <source>
        <strain evidence="1">CP</strain>
        <tissue evidence="1">Leaves</tissue>
    </source>
</reference>
<proteinExistence type="predicted"/>
<dbReference type="AlphaFoldDB" id="A0AAV9ETF2"/>
<dbReference type="InterPro" id="IPR013785">
    <property type="entry name" value="Aldolase_TIM"/>
</dbReference>
<comment type="caution">
    <text evidence="1">The sequence shown here is derived from an EMBL/GenBank/DDBJ whole genome shotgun (WGS) entry which is preliminary data.</text>
</comment>
<evidence type="ECO:0000313" key="2">
    <source>
        <dbReference type="Proteomes" id="UP001180020"/>
    </source>
</evidence>
<sequence length="126" mass="14085">MRWRDAPDDVVNDDTQPIIGRSIIYWEEMILRRFAGQVANPTTVGELDQMVMLAGQGVGLVNDIVPAAEVIRRYVEGVKAIIEGLNDDYLRNSNDAPITTTAAAVTIATDDECNKGCWSWLPRFRF</sequence>
<gene>
    <name evidence="1" type="ORF">QJS10_CPA05g00133</name>
</gene>
<evidence type="ECO:0000313" key="1">
    <source>
        <dbReference type="EMBL" id="KAK1316592.1"/>
    </source>
</evidence>
<name>A0AAV9ETF2_ACOCL</name>
<dbReference type="Gene3D" id="3.20.20.70">
    <property type="entry name" value="Aldolase class I"/>
    <property type="match status" value="1"/>
</dbReference>